<reference evidence="1" key="1">
    <citation type="submission" date="2012-12" db="EMBL/GenBank/DDBJ databases">
        <title>Identification and characterization of a phenylalanine ammonia-lyase gene family in Isatis indigotica Fort.</title>
        <authorList>
            <person name="Liu Q."/>
            <person name="Chen J."/>
            <person name="Zhou X."/>
            <person name="Di P."/>
            <person name="Xiao Y."/>
            <person name="Xuan H."/>
            <person name="Zhang L."/>
            <person name="Chen W."/>
        </authorList>
    </citation>
    <scope>NUCLEOTIDE SEQUENCE</scope>
    <source>
        <tissue evidence="1">Salivary gland</tissue>
    </source>
</reference>
<name>A0A0K8RJA4_IXORI</name>
<proteinExistence type="evidence at transcript level"/>
<protein>
    <submittedName>
        <fullName evidence="1">Putative saposin</fullName>
    </submittedName>
</protein>
<dbReference type="EMBL" id="GADI01002616">
    <property type="protein sequence ID" value="JAA71192.1"/>
    <property type="molecule type" value="mRNA"/>
</dbReference>
<accession>A0A0K8RJA4</accession>
<organism evidence="1">
    <name type="scientific">Ixodes ricinus</name>
    <name type="common">Common tick</name>
    <name type="synonym">Acarus ricinus</name>
    <dbReference type="NCBI Taxonomy" id="34613"/>
    <lineage>
        <taxon>Eukaryota</taxon>
        <taxon>Metazoa</taxon>
        <taxon>Ecdysozoa</taxon>
        <taxon>Arthropoda</taxon>
        <taxon>Chelicerata</taxon>
        <taxon>Arachnida</taxon>
        <taxon>Acari</taxon>
        <taxon>Parasitiformes</taxon>
        <taxon>Ixodida</taxon>
        <taxon>Ixodoidea</taxon>
        <taxon>Ixodidae</taxon>
        <taxon>Ixodinae</taxon>
        <taxon>Ixodes</taxon>
    </lineage>
</organism>
<evidence type="ECO:0000313" key="1">
    <source>
        <dbReference type="EMBL" id="JAA71192.1"/>
    </source>
</evidence>
<dbReference type="AlphaFoldDB" id="A0A0K8RJA4"/>
<sequence length="99" mass="11190">MDNFSRATQVSILMRHGCIVKKPSKLSSFFFLVLTVFFALRQKSVGWCISGNCIETRPEECRPNPRNLNTSPCSLNISYTYSSHRSPLLDRSDQETTAG</sequence>